<accession>A0A0G3EPI5</accession>
<protein>
    <recommendedName>
        <fullName evidence="3">DUF924 domain-containing protein</fullName>
    </recommendedName>
</protein>
<dbReference type="STRING" id="445709.ABW99_02400"/>
<dbReference type="Pfam" id="PF06041">
    <property type="entry name" value="DUF924"/>
    <property type="match status" value="1"/>
</dbReference>
<sequence length="196" mass="22104">MSAPIDAWQEVLDFWFGAPGSPEFNAERSLWFTKSPATDQAIGRTFGALHARALDGQLNAWAEAPASACALIVLLDQFSRNLYRDDARAFAGDAQALALARRMVDTGADSQLPTPYHRWFVYLPFEHDESLQSQRESLRLFGLLAQREQVASPLEWARKHAEVIERFGRYPHRNRALGRVSTPEEEAFLRLPGSSF</sequence>
<dbReference type="OrthoDB" id="7593450at2"/>
<dbReference type="RefSeq" id="WP_047212789.1">
    <property type="nucleotide sequence ID" value="NZ_CP011568.3"/>
</dbReference>
<dbReference type="Proteomes" id="UP000036700">
    <property type="component" value="Chromosome"/>
</dbReference>
<proteinExistence type="predicted"/>
<dbReference type="SUPFAM" id="SSF48452">
    <property type="entry name" value="TPR-like"/>
    <property type="match status" value="1"/>
</dbReference>
<dbReference type="EMBL" id="CP011568">
    <property type="protein sequence ID" value="AKJ67252.1"/>
    <property type="molecule type" value="Genomic_DNA"/>
</dbReference>
<name>A0A0G3EPI5_9BURK</name>
<dbReference type="InterPro" id="IPR010323">
    <property type="entry name" value="DUF924"/>
</dbReference>
<dbReference type="AlphaFoldDB" id="A0A0G3EPI5"/>
<organism evidence="1 2">
    <name type="scientific">Pandoraea thiooxydans</name>
    <dbReference type="NCBI Taxonomy" id="445709"/>
    <lineage>
        <taxon>Bacteria</taxon>
        <taxon>Pseudomonadati</taxon>
        <taxon>Pseudomonadota</taxon>
        <taxon>Betaproteobacteria</taxon>
        <taxon>Burkholderiales</taxon>
        <taxon>Burkholderiaceae</taxon>
        <taxon>Pandoraea</taxon>
    </lineage>
</organism>
<gene>
    <name evidence="1" type="ORF">ABW99_02400</name>
</gene>
<dbReference type="InterPro" id="IPR011990">
    <property type="entry name" value="TPR-like_helical_dom_sf"/>
</dbReference>
<keyword evidence="2" id="KW-1185">Reference proteome</keyword>
<dbReference type="KEGG" id="ptx:ABW99_02400"/>
<dbReference type="Gene3D" id="1.25.40.10">
    <property type="entry name" value="Tetratricopeptide repeat domain"/>
    <property type="match status" value="1"/>
</dbReference>
<dbReference type="PATRIC" id="fig|445709.3.peg.522"/>
<evidence type="ECO:0000313" key="2">
    <source>
        <dbReference type="Proteomes" id="UP000036700"/>
    </source>
</evidence>
<reference evidence="2" key="1">
    <citation type="submission" date="2015-06" db="EMBL/GenBank/DDBJ databases">
        <authorList>
            <person name="Lim Y.L."/>
            <person name="Ee R."/>
            <person name="Yong D."/>
            <person name="How K.Y."/>
            <person name="Yin W.F."/>
            <person name="Chan K.G."/>
        </authorList>
    </citation>
    <scope>NUCLEOTIDE SEQUENCE [LARGE SCALE GENOMIC DNA]</scope>
    <source>
        <strain evidence="2">DSM 25325</strain>
    </source>
</reference>
<dbReference type="Gene3D" id="1.20.58.320">
    <property type="entry name" value="TPR-like"/>
    <property type="match status" value="1"/>
</dbReference>
<evidence type="ECO:0008006" key="3">
    <source>
        <dbReference type="Google" id="ProtNLM"/>
    </source>
</evidence>
<evidence type="ECO:0000313" key="1">
    <source>
        <dbReference type="EMBL" id="AKJ67252.1"/>
    </source>
</evidence>